<evidence type="ECO:0000256" key="5">
    <source>
        <dbReference type="ARBA" id="ARBA00023002"/>
    </source>
</evidence>
<comment type="cofactor">
    <cofactor evidence="1">
        <name>heme</name>
        <dbReference type="ChEBI" id="CHEBI:30413"/>
    </cofactor>
</comment>
<dbReference type="Pfam" id="PF00067">
    <property type="entry name" value="p450"/>
    <property type="match status" value="1"/>
</dbReference>
<keyword evidence="9" id="KW-1185">Reference proteome</keyword>
<organism evidence="9 10">
    <name type="scientific">Limulus polyphemus</name>
    <name type="common">Atlantic horseshoe crab</name>
    <dbReference type="NCBI Taxonomy" id="6850"/>
    <lineage>
        <taxon>Eukaryota</taxon>
        <taxon>Metazoa</taxon>
        <taxon>Ecdysozoa</taxon>
        <taxon>Arthropoda</taxon>
        <taxon>Chelicerata</taxon>
        <taxon>Merostomata</taxon>
        <taxon>Xiphosura</taxon>
        <taxon>Limulidae</taxon>
        <taxon>Limulus</taxon>
    </lineage>
</organism>
<protein>
    <submittedName>
        <fullName evidence="10">Probable cytochrome P450 301a1, mitochondrial</fullName>
    </submittedName>
</protein>
<evidence type="ECO:0000313" key="9">
    <source>
        <dbReference type="Proteomes" id="UP000694941"/>
    </source>
</evidence>
<dbReference type="InterPro" id="IPR002401">
    <property type="entry name" value="Cyt_P450_E_grp-I"/>
</dbReference>
<dbReference type="SUPFAM" id="SSF48264">
    <property type="entry name" value="Cytochrome P450"/>
    <property type="match status" value="1"/>
</dbReference>
<dbReference type="InterPro" id="IPR001128">
    <property type="entry name" value="Cyt_P450"/>
</dbReference>
<keyword evidence="6 8" id="KW-0408">Iron</keyword>
<evidence type="ECO:0000313" key="10">
    <source>
        <dbReference type="RefSeq" id="XP_013785951.1"/>
    </source>
</evidence>
<evidence type="ECO:0000256" key="8">
    <source>
        <dbReference type="RuleBase" id="RU000461"/>
    </source>
</evidence>
<dbReference type="InterPro" id="IPR050479">
    <property type="entry name" value="CYP11_CYP27_families"/>
</dbReference>
<name>A0ABM1BP55_LIMPO</name>
<dbReference type="PRINTS" id="PR00385">
    <property type="entry name" value="P450"/>
</dbReference>
<dbReference type="InterPro" id="IPR036396">
    <property type="entry name" value="Cyt_P450_sf"/>
</dbReference>
<keyword evidence="7 8" id="KW-0503">Monooxygenase</keyword>
<evidence type="ECO:0000256" key="6">
    <source>
        <dbReference type="ARBA" id="ARBA00023004"/>
    </source>
</evidence>
<comment type="similarity">
    <text evidence="2 8">Belongs to the cytochrome P450 family.</text>
</comment>
<dbReference type="PANTHER" id="PTHR24279:SF120">
    <property type="entry name" value="CYTOCHROME P450"/>
    <property type="match status" value="1"/>
</dbReference>
<accession>A0ABM1BP55</accession>
<dbReference type="Gene3D" id="1.10.630.10">
    <property type="entry name" value="Cytochrome P450"/>
    <property type="match status" value="1"/>
</dbReference>
<keyword evidence="4 8" id="KW-0479">Metal-binding</keyword>
<dbReference type="PROSITE" id="PS00086">
    <property type="entry name" value="CYTOCHROME_P450"/>
    <property type="match status" value="1"/>
</dbReference>
<evidence type="ECO:0000256" key="1">
    <source>
        <dbReference type="ARBA" id="ARBA00001971"/>
    </source>
</evidence>
<dbReference type="GeneID" id="106469941"/>
<proteinExistence type="inferred from homology"/>
<dbReference type="PANTHER" id="PTHR24279">
    <property type="entry name" value="CYTOCHROME P450"/>
    <property type="match status" value="1"/>
</dbReference>
<gene>
    <name evidence="10" type="primary">LOC106469941</name>
</gene>
<keyword evidence="3 8" id="KW-0349">Heme</keyword>
<reference evidence="10" key="1">
    <citation type="submission" date="2025-08" db="UniProtKB">
        <authorList>
            <consortium name="RefSeq"/>
        </authorList>
    </citation>
    <scope>IDENTIFICATION</scope>
    <source>
        <tissue evidence="10">Muscle</tissue>
    </source>
</reference>
<evidence type="ECO:0000256" key="3">
    <source>
        <dbReference type="ARBA" id="ARBA00022617"/>
    </source>
</evidence>
<dbReference type="Proteomes" id="UP000694941">
    <property type="component" value="Unplaced"/>
</dbReference>
<sequence>MVSLSKSAFVRPLLQNTKVLCSLAKLQIIHRQKASTAVSVAEQTIFNEDHQNVKPFSEMPCVKSYPIIGSTWVYLPLIGKYDITRFHVSNFMKFQEYGKIVRENVGGRFTTVLLFDPKDIEIMFRHEGKYPVRVEIESLAAYRKMREKYFRSGGLLAIQGKEWYDLRTKVQTQLLRPKSIQSYLNQMDQVANDMITRMIHLMDNTGEVPDFLNELYKWALESVALVALDARLGCVDLEQAPNSQSQRLIVAVNDIFQGMNDLEFMPLSLWKFFPTRSWKRFVNAQDVFTETAMDYLNKALERIKVSAQEDREMTFLETMLSKKQMDSRDVITMILDMLMAGIDTTSHSMAFVLYHLAKNPNVQEQVYQEVRSVLPHSSKCLSVSELNQLRYVKACVKESMRLNPILQGTVRELDHEVVLSGYRVPPGVLLVSQNMVASRLEENFPEPLKFKPERWLKDEAENKSHPFLFIPFGFGPRMCVGRRIAEQEIWLLAAKILRRFRVEYHHEDIDCYTRLVNAPDKPLRYQFVERKY</sequence>
<dbReference type="PRINTS" id="PR00463">
    <property type="entry name" value="EP450I"/>
</dbReference>
<dbReference type="RefSeq" id="XP_013785951.1">
    <property type="nucleotide sequence ID" value="XM_013930497.2"/>
</dbReference>
<dbReference type="InterPro" id="IPR017972">
    <property type="entry name" value="Cyt_P450_CS"/>
</dbReference>
<keyword evidence="5 8" id="KW-0560">Oxidoreductase</keyword>
<evidence type="ECO:0000256" key="7">
    <source>
        <dbReference type="ARBA" id="ARBA00023033"/>
    </source>
</evidence>
<evidence type="ECO:0000256" key="2">
    <source>
        <dbReference type="ARBA" id="ARBA00010617"/>
    </source>
</evidence>
<evidence type="ECO:0000256" key="4">
    <source>
        <dbReference type="ARBA" id="ARBA00022723"/>
    </source>
</evidence>
<dbReference type="CDD" id="cd11054">
    <property type="entry name" value="CYP24A1-like"/>
    <property type="match status" value="1"/>
</dbReference>